<feature type="region of interest" description="Disordered" evidence="1">
    <location>
        <begin position="138"/>
        <end position="210"/>
    </location>
</feature>
<dbReference type="Proteomes" id="UP001140453">
    <property type="component" value="Unassembled WGS sequence"/>
</dbReference>
<name>A0A9W8YPN2_9PEZI</name>
<dbReference type="OrthoDB" id="5226911at2759"/>
<protein>
    <submittedName>
        <fullName evidence="2">Uncharacterized protein</fullName>
    </submittedName>
</protein>
<organism evidence="2 3">
    <name type="scientific">Gnomoniopsis smithogilvyi</name>
    <dbReference type="NCBI Taxonomy" id="1191159"/>
    <lineage>
        <taxon>Eukaryota</taxon>
        <taxon>Fungi</taxon>
        <taxon>Dikarya</taxon>
        <taxon>Ascomycota</taxon>
        <taxon>Pezizomycotina</taxon>
        <taxon>Sordariomycetes</taxon>
        <taxon>Sordariomycetidae</taxon>
        <taxon>Diaporthales</taxon>
        <taxon>Gnomoniaceae</taxon>
        <taxon>Gnomoniopsis</taxon>
    </lineage>
</organism>
<accession>A0A9W8YPN2</accession>
<evidence type="ECO:0000256" key="1">
    <source>
        <dbReference type="SAM" id="MobiDB-lite"/>
    </source>
</evidence>
<gene>
    <name evidence="2" type="ORF">N0V93_006591</name>
</gene>
<dbReference type="EMBL" id="JAPEVB010000004">
    <property type="protein sequence ID" value="KAJ4389129.1"/>
    <property type="molecule type" value="Genomic_DNA"/>
</dbReference>
<dbReference type="AlphaFoldDB" id="A0A9W8YPN2"/>
<feature type="compositionally biased region" description="Low complexity" evidence="1">
    <location>
        <begin position="142"/>
        <end position="179"/>
    </location>
</feature>
<keyword evidence="3" id="KW-1185">Reference proteome</keyword>
<evidence type="ECO:0000313" key="2">
    <source>
        <dbReference type="EMBL" id="KAJ4389129.1"/>
    </source>
</evidence>
<evidence type="ECO:0000313" key="3">
    <source>
        <dbReference type="Proteomes" id="UP001140453"/>
    </source>
</evidence>
<proteinExistence type="predicted"/>
<reference evidence="2" key="1">
    <citation type="submission" date="2022-10" db="EMBL/GenBank/DDBJ databases">
        <title>Tapping the CABI collections for fungal endophytes: first genome assemblies for Collariella, Neodidymelliopsis, Ascochyta clinopodiicola, Didymella pomorum, Didymosphaeria variabile, Neocosmospora piperis and Neocucurbitaria cava.</title>
        <authorList>
            <person name="Hill R."/>
        </authorList>
    </citation>
    <scope>NUCLEOTIDE SEQUENCE</scope>
    <source>
        <strain evidence="2">IMI 355082</strain>
    </source>
</reference>
<comment type="caution">
    <text evidence="2">The sequence shown here is derived from an EMBL/GenBank/DDBJ whole genome shotgun (WGS) entry which is preliminary data.</text>
</comment>
<sequence length="338" mass="38041">MGLTENVSALLETYDNCVSLLKAFKKQKKQQDMDRRALKADEKQALLRRSLKSDRKKVERAYSSRVAEAGNLFEKGDTKSRSALTRVLKRLNAVIAGLIRVACKDSCQAMDYNSLMSLSNSSRLQAIKAFDQLSHRLHSKSSHSSVVSAATSKSTKSSKSSKTSKSSQSRASASTASSKDTAPRKATKVSKAQPHIQPHEIKTLPSPPRYNIRRKALPHEASRIPPPSSDVRRKALPPLPATTIQTPLLDSMEYSRRLEEDLDLSLRRRPSMMDRFSLLTMESGSTKLGEIPERKWHRGYDDWDGRGDEYSAPIVYPLRPYQPVVKERRFLGLFRRGN</sequence>